<dbReference type="Pfam" id="PF23138">
    <property type="entry name" value="CTLH_Armc9"/>
    <property type="match status" value="1"/>
</dbReference>
<gene>
    <name evidence="11" type="primary">ARMC9</name>
    <name evidence="11" type="synonym">LOC108881224</name>
</gene>
<name>A0A4W6D8S1_LATCA</name>
<evidence type="ECO:0000256" key="4">
    <source>
        <dbReference type="ARBA" id="ARBA00022490"/>
    </source>
</evidence>
<dbReference type="Pfam" id="PF21050">
    <property type="entry name" value="ARMC9_ARM"/>
    <property type="match status" value="1"/>
</dbReference>
<feature type="compositionally biased region" description="Low complexity" evidence="8">
    <location>
        <begin position="674"/>
        <end position="686"/>
    </location>
</feature>
<dbReference type="PANTHER" id="PTHR14881">
    <property type="entry name" value="LISH DOMAIN-CONTAINING PROTEIN ARMC9"/>
    <property type="match status" value="1"/>
</dbReference>
<dbReference type="InterPro" id="IPR011989">
    <property type="entry name" value="ARM-like"/>
</dbReference>
<feature type="domain" description="ARMC9 CTLH-like" evidence="10">
    <location>
        <begin position="57"/>
        <end position="168"/>
    </location>
</feature>
<evidence type="ECO:0000313" key="11">
    <source>
        <dbReference type="Ensembl" id="ENSLCAP00010021238.1"/>
    </source>
</evidence>
<dbReference type="Gene3D" id="1.25.10.10">
    <property type="entry name" value="Leucine-rich Repeat Variant"/>
    <property type="match status" value="1"/>
</dbReference>
<evidence type="ECO:0000259" key="9">
    <source>
        <dbReference type="Pfam" id="PF21050"/>
    </source>
</evidence>
<feature type="region of interest" description="Disordered" evidence="8">
    <location>
        <begin position="632"/>
        <end position="696"/>
    </location>
</feature>
<proteinExistence type="predicted"/>
<feature type="region of interest" description="Disordered" evidence="8">
    <location>
        <begin position="572"/>
        <end position="592"/>
    </location>
</feature>
<evidence type="ECO:0000256" key="3">
    <source>
        <dbReference type="ARBA" id="ARBA00021146"/>
    </source>
</evidence>
<dbReference type="SUPFAM" id="SSF48371">
    <property type="entry name" value="ARM repeat"/>
    <property type="match status" value="1"/>
</dbReference>
<dbReference type="PANTHER" id="PTHR14881:SF4">
    <property type="entry name" value="LISH DOMAIN-CONTAINING PROTEIN ARMC9"/>
    <property type="match status" value="1"/>
</dbReference>
<accession>A0A4W6D8S1</accession>
<dbReference type="InterPro" id="IPR056327">
    <property type="entry name" value="ARMC9_CTLH-like_dom"/>
</dbReference>
<protein>
    <recommendedName>
        <fullName evidence="3">LisH domain-containing protein ARMC9</fullName>
    </recommendedName>
</protein>
<feature type="compositionally biased region" description="Acidic residues" evidence="8">
    <location>
        <begin position="573"/>
        <end position="592"/>
    </location>
</feature>
<dbReference type="FunFam" id="1.25.10.10:FF:000124">
    <property type="entry name" value="lisH domain-containing protein ARMC9 isoform X1"/>
    <property type="match status" value="1"/>
</dbReference>
<evidence type="ECO:0000256" key="8">
    <source>
        <dbReference type="SAM" id="MobiDB-lite"/>
    </source>
</evidence>
<keyword evidence="5" id="KW-0970">Cilium biogenesis/degradation</keyword>
<evidence type="ECO:0000256" key="7">
    <source>
        <dbReference type="ARBA" id="ARBA00023273"/>
    </source>
</evidence>
<dbReference type="Ensembl" id="ENSLCAT00010021702.1">
    <property type="protein sequence ID" value="ENSLCAP00010021238.1"/>
    <property type="gene ID" value="ENSLCAG00010009969.1"/>
</dbReference>
<evidence type="ECO:0000256" key="5">
    <source>
        <dbReference type="ARBA" id="ARBA00022794"/>
    </source>
</evidence>
<keyword evidence="7" id="KW-0966">Cell projection</keyword>
<reference evidence="11" key="2">
    <citation type="submission" date="2025-08" db="UniProtKB">
        <authorList>
            <consortium name="Ensembl"/>
        </authorList>
    </citation>
    <scope>IDENTIFICATION</scope>
</reference>
<dbReference type="GO" id="GO:0005814">
    <property type="term" value="C:centriole"/>
    <property type="evidence" value="ECO:0007669"/>
    <property type="project" value="UniProtKB-SubCell"/>
</dbReference>
<dbReference type="GO" id="GO:0036064">
    <property type="term" value="C:ciliary basal body"/>
    <property type="evidence" value="ECO:0007669"/>
    <property type="project" value="InterPro"/>
</dbReference>
<evidence type="ECO:0000256" key="2">
    <source>
        <dbReference type="ARBA" id="ARBA00004120"/>
    </source>
</evidence>
<dbReference type="GO" id="GO:0060271">
    <property type="term" value="P:cilium assembly"/>
    <property type="evidence" value="ECO:0007669"/>
    <property type="project" value="InterPro"/>
</dbReference>
<keyword evidence="6" id="KW-0206">Cytoskeleton</keyword>
<dbReference type="PROSITE" id="PS50896">
    <property type="entry name" value="LISH"/>
    <property type="match status" value="1"/>
</dbReference>
<organism evidence="11 12">
    <name type="scientific">Lates calcarifer</name>
    <name type="common">Barramundi</name>
    <name type="synonym">Holocentrus calcarifer</name>
    <dbReference type="NCBI Taxonomy" id="8187"/>
    <lineage>
        <taxon>Eukaryota</taxon>
        <taxon>Metazoa</taxon>
        <taxon>Chordata</taxon>
        <taxon>Craniata</taxon>
        <taxon>Vertebrata</taxon>
        <taxon>Euteleostomi</taxon>
        <taxon>Actinopterygii</taxon>
        <taxon>Neopterygii</taxon>
        <taxon>Teleostei</taxon>
        <taxon>Neoteleostei</taxon>
        <taxon>Acanthomorphata</taxon>
        <taxon>Carangaria</taxon>
        <taxon>Carangaria incertae sedis</taxon>
        <taxon>Centropomidae</taxon>
        <taxon>Lates</taxon>
    </lineage>
</organism>
<evidence type="ECO:0000256" key="6">
    <source>
        <dbReference type="ARBA" id="ARBA00023212"/>
    </source>
</evidence>
<dbReference type="InterPro" id="IPR040369">
    <property type="entry name" value="ARMC9"/>
</dbReference>
<dbReference type="GeneTree" id="ENSGT00390000018026"/>
<evidence type="ECO:0000256" key="1">
    <source>
        <dbReference type="ARBA" id="ARBA00004114"/>
    </source>
</evidence>
<dbReference type="InterPro" id="IPR048959">
    <property type="entry name" value="ARMC9_ARM_dom"/>
</dbReference>
<evidence type="ECO:0000259" key="10">
    <source>
        <dbReference type="Pfam" id="PF23138"/>
    </source>
</evidence>
<keyword evidence="4" id="KW-0963">Cytoplasm</keyword>
<dbReference type="AlphaFoldDB" id="A0A4W6D8S1"/>
<dbReference type="GO" id="GO:0097542">
    <property type="term" value="C:ciliary tip"/>
    <property type="evidence" value="ECO:0007669"/>
    <property type="project" value="TreeGrafter"/>
</dbReference>
<reference evidence="11" key="3">
    <citation type="submission" date="2025-09" db="UniProtKB">
        <authorList>
            <consortium name="Ensembl"/>
        </authorList>
    </citation>
    <scope>IDENTIFICATION</scope>
</reference>
<sequence>MGDILATEADLLGMIKEYLKFEEFEETVHSFDKECKSKGKLVSKPQGSTLRDSKTRVIQNDLLSSFEDGDHKVFFELWTDNIPSEVKDTDAEAQSLEFYLHIHFTIYPLRRHPGRHDRAEFEERISHFKQYLETRGAALSQTSEFLPYYALPFVPNPTVHPSFKDLFQVLISLWSIIQWGHCQLVITYALSPSATFRVNITTFSPDLHYAMQLLQLQLVESDRRIASYVRRFNKMQADYHNLIGITAELVDSLEATVSGKMISPEYLQSVCVRLFSSQMRQSVVQSTDFTRPGTASSMLRASIAPQPKEVPMLPSLDYEKLKKDLVEGSDRLKSLLLQALRWRLTRSLPGEQRDTVLQAYISNDLLERYSTKEETVLHLMRSKNEIVRQYMARLINAFASLAEGRVYLSQIPILLKLLTEALRQEEKDSLTRENVLVALQKLSLRRSQQTAMISDNLIGWLVDELQDSDCLTDYTLEYSAALLMNLCLRTKGKRKCAENAKHVLKVLTDLLGHENHEIRPYVNGALYSILCIPSVRQEAKEMSVEEILRCYSKEENPDLNRQIEFIIKQLNSAEEEGPESDDEEEEDDNDEDLMETDLDKEEVLQPQPRELSGESLLTTEYLGIMTNMAKVKRKSTPLPQPSVDEPLQRPVTPSSHRNLNAVEEGSLPPSRYNSRPPTRSGSRPSTADSLRHSIGG</sequence>
<feature type="region of interest" description="Disordered" evidence="8">
    <location>
        <begin position="597"/>
        <end position="616"/>
    </location>
</feature>
<keyword evidence="12" id="KW-1185">Reference proteome</keyword>
<evidence type="ECO:0000313" key="12">
    <source>
        <dbReference type="Proteomes" id="UP000314980"/>
    </source>
</evidence>
<dbReference type="Proteomes" id="UP000314980">
    <property type="component" value="Unassembled WGS sequence"/>
</dbReference>
<reference evidence="12" key="1">
    <citation type="submission" date="2015-09" db="EMBL/GenBank/DDBJ databases">
        <authorList>
            <person name="Sai Rama Sridatta P."/>
        </authorList>
    </citation>
    <scope>NUCLEOTIDE SEQUENCE [LARGE SCALE GENOMIC DNA]</scope>
</reference>
<comment type="subcellular location">
    <subcellularLocation>
        <location evidence="2">Cytoplasm</location>
        <location evidence="2">Cytoskeleton</location>
        <location evidence="2">Cilium basal body</location>
    </subcellularLocation>
    <subcellularLocation>
        <location evidence="1">Cytoplasm</location>
        <location evidence="1">Cytoskeleton</location>
        <location evidence="1">Microtubule organizing center</location>
        <location evidence="1">Centrosome</location>
        <location evidence="1">Centriole</location>
    </subcellularLocation>
</comment>
<feature type="domain" description="LisH" evidence="9">
    <location>
        <begin position="452"/>
        <end position="571"/>
    </location>
</feature>
<dbReference type="InterPro" id="IPR016024">
    <property type="entry name" value="ARM-type_fold"/>
</dbReference>
<dbReference type="Pfam" id="PF21051">
    <property type="entry name" value="ARMC9_LisH"/>
    <property type="match status" value="1"/>
</dbReference>
<dbReference type="InterPro" id="IPR048957">
    <property type="entry name" value="ARMC9_LisH"/>
</dbReference>
<dbReference type="InterPro" id="IPR006594">
    <property type="entry name" value="LisH"/>
</dbReference>